<keyword evidence="3" id="KW-1185">Reference proteome</keyword>
<evidence type="ECO:0000256" key="1">
    <source>
        <dbReference type="SAM" id="Phobius"/>
    </source>
</evidence>
<keyword evidence="1" id="KW-1133">Transmembrane helix</keyword>
<dbReference type="AlphaFoldDB" id="A0A4Y7TN52"/>
<reference evidence="2 3" key="1">
    <citation type="journal article" date="2019" name="Nat. Ecol. Evol.">
        <title>Megaphylogeny resolves global patterns of mushroom evolution.</title>
        <authorList>
            <person name="Varga T."/>
            <person name="Krizsan K."/>
            <person name="Foldi C."/>
            <person name="Dima B."/>
            <person name="Sanchez-Garcia M."/>
            <person name="Sanchez-Ramirez S."/>
            <person name="Szollosi G.J."/>
            <person name="Szarkandi J.G."/>
            <person name="Papp V."/>
            <person name="Albert L."/>
            <person name="Andreopoulos W."/>
            <person name="Angelini C."/>
            <person name="Antonin V."/>
            <person name="Barry K.W."/>
            <person name="Bougher N.L."/>
            <person name="Buchanan P."/>
            <person name="Buyck B."/>
            <person name="Bense V."/>
            <person name="Catcheside P."/>
            <person name="Chovatia M."/>
            <person name="Cooper J."/>
            <person name="Damon W."/>
            <person name="Desjardin D."/>
            <person name="Finy P."/>
            <person name="Geml J."/>
            <person name="Haridas S."/>
            <person name="Hughes K."/>
            <person name="Justo A."/>
            <person name="Karasinski D."/>
            <person name="Kautmanova I."/>
            <person name="Kiss B."/>
            <person name="Kocsube S."/>
            <person name="Kotiranta H."/>
            <person name="LaButti K.M."/>
            <person name="Lechner B.E."/>
            <person name="Liimatainen K."/>
            <person name="Lipzen A."/>
            <person name="Lukacs Z."/>
            <person name="Mihaltcheva S."/>
            <person name="Morgado L.N."/>
            <person name="Niskanen T."/>
            <person name="Noordeloos M.E."/>
            <person name="Ohm R.A."/>
            <person name="Ortiz-Santana B."/>
            <person name="Ovrebo C."/>
            <person name="Racz N."/>
            <person name="Riley R."/>
            <person name="Savchenko A."/>
            <person name="Shiryaev A."/>
            <person name="Soop K."/>
            <person name="Spirin V."/>
            <person name="Szebenyi C."/>
            <person name="Tomsovsky M."/>
            <person name="Tulloss R.E."/>
            <person name="Uehling J."/>
            <person name="Grigoriev I.V."/>
            <person name="Vagvolgyi C."/>
            <person name="Papp T."/>
            <person name="Martin F.M."/>
            <person name="Miettinen O."/>
            <person name="Hibbett D.S."/>
            <person name="Nagy L.G."/>
        </authorList>
    </citation>
    <scope>NUCLEOTIDE SEQUENCE [LARGE SCALE GENOMIC DNA]</scope>
    <source>
        <strain evidence="2 3">FP101781</strain>
    </source>
</reference>
<keyword evidence="1" id="KW-0472">Membrane</keyword>
<proteinExistence type="predicted"/>
<gene>
    <name evidence="2" type="ORF">FA13DRAFT_1360562</name>
</gene>
<organism evidence="2 3">
    <name type="scientific">Coprinellus micaceus</name>
    <name type="common">Glistening ink-cap mushroom</name>
    <name type="synonym">Coprinus micaceus</name>
    <dbReference type="NCBI Taxonomy" id="71717"/>
    <lineage>
        <taxon>Eukaryota</taxon>
        <taxon>Fungi</taxon>
        <taxon>Dikarya</taxon>
        <taxon>Basidiomycota</taxon>
        <taxon>Agaricomycotina</taxon>
        <taxon>Agaricomycetes</taxon>
        <taxon>Agaricomycetidae</taxon>
        <taxon>Agaricales</taxon>
        <taxon>Agaricineae</taxon>
        <taxon>Psathyrellaceae</taxon>
        <taxon>Coprinellus</taxon>
    </lineage>
</organism>
<sequence>MLPYWAHFCILWTRLSPSPLSQSWLGCTETKIHRILWSDSIFFSPPFIVLRHLIVVLLHMIISLPLLPPLLSIDPHPPIPRPVCIHCSWLSTFYFRLRPRCMYPGDPPLQSLSFPFVYHYHYFTRIFYKLLIFNTDPRALLPPWILLPLLLTLPP</sequence>
<dbReference type="Proteomes" id="UP000298030">
    <property type="component" value="Unassembled WGS sequence"/>
</dbReference>
<comment type="caution">
    <text evidence="2">The sequence shown here is derived from an EMBL/GenBank/DDBJ whole genome shotgun (WGS) entry which is preliminary data.</text>
</comment>
<evidence type="ECO:0000313" key="3">
    <source>
        <dbReference type="Proteomes" id="UP000298030"/>
    </source>
</evidence>
<evidence type="ECO:0000313" key="2">
    <source>
        <dbReference type="EMBL" id="TEB35625.1"/>
    </source>
</evidence>
<accession>A0A4Y7TN52</accession>
<dbReference type="EMBL" id="QPFP01000007">
    <property type="protein sequence ID" value="TEB35625.1"/>
    <property type="molecule type" value="Genomic_DNA"/>
</dbReference>
<name>A0A4Y7TN52_COPMI</name>
<feature type="transmembrane region" description="Helical" evidence="1">
    <location>
        <begin position="41"/>
        <end position="67"/>
    </location>
</feature>
<protein>
    <submittedName>
        <fullName evidence="2">Uncharacterized protein</fullName>
    </submittedName>
</protein>
<keyword evidence="1" id="KW-0812">Transmembrane</keyword>